<accession>A0A832G250</accession>
<evidence type="ECO:0000313" key="2">
    <source>
        <dbReference type="EMBL" id="HGT48759.1"/>
    </source>
</evidence>
<proteinExistence type="predicted"/>
<name>A0A832G250_9BACT</name>
<dbReference type="EMBL" id="DSVI01000019">
    <property type="protein sequence ID" value="HGT48759.1"/>
    <property type="molecule type" value="Genomic_DNA"/>
</dbReference>
<organism evidence="2">
    <name type="scientific">Ignavibacterium album</name>
    <dbReference type="NCBI Taxonomy" id="591197"/>
    <lineage>
        <taxon>Bacteria</taxon>
        <taxon>Pseudomonadati</taxon>
        <taxon>Ignavibacteriota</taxon>
        <taxon>Ignavibacteria</taxon>
        <taxon>Ignavibacteriales</taxon>
        <taxon>Ignavibacteriaceae</taxon>
        <taxon>Ignavibacterium</taxon>
    </lineage>
</organism>
<feature type="region of interest" description="Disordered" evidence="1">
    <location>
        <begin position="1"/>
        <end position="27"/>
    </location>
</feature>
<protein>
    <submittedName>
        <fullName evidence="2">Uncharacterized protein</fullName>
    </submittedName>
</protein>
<gene>
    <name evidence="2" type="ORF">ENS56_12030</name>
</gene>
<reference evidence="2" key="1">
    <citation type="journal article" date="2020" name="mSystems">
        <title>Genome- and Community-Level Interaction Insights into Carbon Utilization and Element Cycling Functions of Hydrothermarchaeota in Hydrothermal Sediment.</title>
        <authorList>
            <person name="Zhou Z."/>
            <person name="Liu Y."/>
            <person name="Xu W."/>
            <person name="Pan J."/>
            <person name="Luo Z.H."/>
            <person name="Li M."/>
        </authorList>
    </citation>
    <scope>NUCLEOTIDE SEQUENCE [LARGE SCALE GENOMIC DNA]</scope>
    <source>
        <strain evidence="2">SpSt-500</strain>
    </source>
</reference>
<dbReference type="AlphaFoldDB" id="A0A832G250"/>
<comment type="caution">
    <text evidence="2">The sequence shown here is derived from an EMBL/GenBank/DDBJ whole genome shotgun (WGS) entry which is preliminary data.</text>
</comment>
<sequence length="264" mass="30627">MIIPTEGSCFNENSEESLPRQAVKQESDEAVNYESFADTGELKDENELITDETEDNIATVEEVKEEIKRVFEEDKKLMTKLIKLAEANIYGFTQEREICGLKPDDIVMNSIEDILEGRRKWKKDKCPNIVVLIIGAIKSNVSNLLNSKEYKFNQKVIPIQQNDDENQEEINLYDNEIGKRYSPNEIKNDTDEEEFFQKILDLFSDDEEAYCVLHEIIYGLDYDVKEQNQLLAKRLGISVTDVENAKKRIKYKLLFLKKGSKHRG</sequence>
<evidence type="ECO:0000256" key="1">
    <source>
        <dbReference type="SAM" id="MobiDB-lite"/>
    </source>
</evidence>